<gene>
    <name evidence="1" type="ORF">MNBD_GAMMA17-2161</name>
</gene>
<dbReference type="Pfam" id="PF06097">
    <property type="entry name" value="DUF945"/>
    <property type="match status" value="1"/>
</dbReference>
<dbReference type="EMBL" id="UOFQ01000030">
    <property type="protein sequence ID" value="VAW85814.1"/>
    <property type="molecule type" value="Genomic_DNA"/>
</dbReference>
<dbReference type="AlphaFoldDB" id="A0A3B0ZWI5"/>
<sequence>MKKALTIGTLLIAGGAIAAAPYMIGANIEEQFRTQFEELATSPQLPPEMQVTLDRYERGYRTATVYTSFSLDMRNAQQNPTPGAPQLPEHLKLTMKHEIEHGPLISGAPSAMTLAKFVSTIELSDEYREIERFYFKDKPFFSATSYLEKDSSSISDMHIPTYQGPSHVGDAEVKWEGFSGTVAGNWNEIAAKMDATAPLLEIAMSGMKLSMKGFTTTSDTAVSPQGLNLGTVVMGIDQIDASGPNPAGSQQSMTLNKLRMYADATQNGPLVNIIQEIGFDNVIVDGDRYENGLIRIEFNNLDATTLENLQQKIQAQVNSLPSDATPELIQSTMLAELQAIVPALLKHSPEIQISKASVTTPQGQIDGRLKFALLPGDSFDPQMGVMALIPLLDIEVDLKLPLSLVTQLAEGMANGQIRAQLTAQEQVMEEAEIIKQSAMMAQQILMQAIEQNFIKKSDDAVSAELRFKKGELLLNGQPSEQLINMLMGTAALASGV</sequence>
<reference evidence="1" key="1">
    <citation type="submission" date="2018-06" db="EMBL/GenBank/DDBJ databases">
        <authorList>
            <person name="Zhirakovskaya E."/>
        </authorList>
    </citation>
    <scope>NUCLEOTIDE SEQUENCE</scope>
</reference>
<organism evidence="1">
    <name type="scientific">hydrothermal vent metagenome</name>
    <dbReference type="NCBI Taxonomy" id="652676"/>
    <lineage>
        <taxon>unclassified sequences</taxon>
        <taxon>metagenomes</taxon>
        <taxon>ecological metagenomes</taxon>
    </lineage>
</organism>
<evidence type="ECO:0000313" key="1">
    <source>
        <dbReference type="EMBL" id="VAW85814.1"/>
    </source>
</evidence>
<dbReference type="InterPro" id="IPR010352">
    <property type="entry name" value="DUF945"/>
</dbReference>
<proteinExistence type="predicted"/>
<accession>A0A3B0ZWI5</accession>
<protein>
    <recommendedName>
        <fullName evidence="2">GTP-binding protein YdgA</fullName>
    </recommendedName>
</protein>
<name>A0A3B0ZWI5_9ZZZZ</name>
<evidence type="ECO:0008006" key="2">
    <source>
        <dbReference type="Google" id="ProtNLM"/>
    </source>
</evidence>